<reference evidence="2 3" key="1">
    <citation type="submission" date="2020-11" db="EMBL/GenBank/DDBJ databases">
        <authorList>
            <person name="Wallbank WR R."/>
            <person name="Pardo Diaz C."/>
            <person name="Kozak K."/>
            <person name="Martin S."/>
            <person name="Jiggins C."/>
            <person name="Moest M."/>
            <person name="Warren A I."/>
            <person name="Generalovic N T."/>
            <person name="Byers J.R.P. K."/>
            <person name="Montejo-Kovacevich G."/>
            <person name="Yen C E."/>
        </authorList>
    </citation>
    <scope>NUCLEOTIDE SEQUENCE [LARGE SCALE GENOMIC DNA]</scope>
</reference>
<dbReference type="InterPro" id="IPR015897">
    <property type="entry name" value="CHK_kinase-like"/>
</dbReference>
<evidence type="ECO:0000313" key="2">
    <source>
        <dbReference type="EMBL" id="CAD7090267.1"/>
    </source>
</evidence>
<dbReference type="InterPro" id="IPR004119">
    <property type="entry name" value="EcKL"/>
</dbReference>
<dbReference type="SMART" id="SM00587">
    <property type="entry name" value="CHK"/>
    <property type="match status" value="1"/>
</dbReference>
<evidence type="ECO:0000313" key="3">
    <source>
        <dbReference type="Proteomes" id="UP000594454"/>
    </source>
</evidence>
<dbReference type="Proteomes" id="UP000594454">
    <property type="component" value="Chromosome 5"/>
</dbReference>
<dbReference type="OrthoDB" id="190089at2759"/>
<dbReference type="EMBL" id="LR899013">
    <property type="protein sequence ID" value="CAD7090267.1"/>
    <property type="molecule type" value="Genomic_DNA"/>
</dbReference>
<dbReference type="Gene3D" id="3.90.1200.10">
    <property type="match status" value="1"/>
</dbReference>
<dbReference type="PANTHER" id="PTHR11012:SF54">
    <property type="entry name" value="CHK KINASE-LIKE DOMAIN-CONTAINING PROTEIN"/>
    <property type="match status" value="1"/>
</dbReference>
<name>A0A7R8V1A1_HERIL</name>
<dbReference type="AlphaFoldDB" id="A0A7R8V1A1"/>
<dbReference type="OMA" id="ICNANAR"/>
<dbReference type="PANTHER" id="PTHR11012">
    <property type="entry name" value="PROTEIN KINASE-LIKE DOMAIN-CONTAINING"/>
    <property type="match status" value="1"/>
</dbReference>
<evidence type="ECO:0000259" key="1">
    <source>
        <dbReference type="SMART" id="SM00587"/>
    </source>
</evidence>
<gene>
    <name evidence="2" type="ORF">HERILL_LOCUS12761</name>
</gene>
<dbReference type="SUPFAM" id="SSF56112">
    <property type="entry name" value="Protein kinase-like (PK-like)"/>
    <property type="match status" value="1"/>
</dbReference>
<organism evidence="2 3">
    <name type="scientific">Hermetia illucens</name>
    <name type="common">Black soldier fly</name>
    <dbReference type="NCBI Taxonomy" id="343691"/>
    <lineage>
        <taxon>Eukaryota</taxon>
        <taxon>Metazoa</taxon>
        <taxon>Ecdysozoa</taxon>
        <taxon>Arthropoda</taxon>
        <taxon>Hexapoda</taxon>
        <taxon>Insecta</taxon>
        <taxon>Pterygota</taxon>
        <taxon>Neoptera</taxon>
        <taxon>Endopterygota</taxon>
        <taxon>Diptera</taxon>
        <taxon>Brachycera</taxon>
        <taxon>Stratiomyomorpha</taxon>
        <taxon>Stratiomyidae</taxon>
        <taxon>Hermetiinae</taxon>
        <taxon>Hermetia</taxon>
    </lineage>
</organism>
<dbReference type="InParanoid" id="A0A7R8V1A1"/>
<dbReference type="InterPro" id="IPR011009">
    <property type="entry name" value="Kinase-like_dom_sf"/>
</dbReference>
<keyword evidence="3" id="KW-1185">Reference proteome</keyword>
<feature type="domain" description="CHK kinase-like" evidence="1">
    <location>
        <begin position="140"/>
        <end position="336"/>
    </location>
</feature>
<protein>
    <recommendedName>
        <fullName evidence="1">CHK kinase-like domain-containing protein</fullName>
    </recommendedName>
</protein>
<dbReference type="Pfam" id="PF02958">
    <property type="entry name" value="EcKL"/>
    <property type="match status" value="1"/>
</dbReference>
<accession>A0A7R8V1A1</accession>
<sequence length="426" mass="49543">MDLIPSKVVQQKLLEIAENILGTKKLSSHVEKGTVKGDNYIGIVYRARFHVDCNNNKDKTCAEDNCRKLNVIIKVPPENKIRRDKFFARPTFLRESLVYDEILPLFMQFQESKGIIPSENGFHEIAPSYGTITEEYHEAIFLKDLADDGFEMYNRHNYIPVDHAHLVMKILGKLHAISYAMKDQCPEKFEKYKQLEDIFKMRENEEELSGYMTLMKDRAVAVLDPEKHQTQINAINKMFEKENLMQMSIRITNGHLEEPYAIISHGDCWNNNILYRYENGKLADARLIDWQICRYSTPVCDLMYFLFLATSSEMRKKHYQSFLDTYYDSVSSFITRLGSNPDELFPRKAFDEQLKKNGKFGFLMGCMLIPILTTHSEDIPDLDEMSEKLANKDIDPSAFQSERSDGAYKERMTGIVFDMFDLGYFG</sequence>
<proteinExistence type="predicted"/>